<evidence type="ECO:0000313" key="2">
    <source>
        <dbReference type="EMBL" id="GLC24673.1"/>
    </source>
</evidence>
<feature type="transmembrane region" description="Helical" evidence="1">
    <location>
        <begin position="89"/>
        <end position="109"/>
    </location>
</feature>
<organism evidence="2 3">
    <name type="scientific">Roseisolibacter agri</name>
    <dbReference type="NCBI Taxonomy" id="2014610"/>
    <lineage>
        <taxon>Bacteria</taxon>
        <taxon>Pseudomonadati</taxon>
        <taxon>Gemmatimonadota</taxon>
        <taxon>Gemmatimonadia</taxon>
        <taxon>Gemmatimonadales</taxon>
        <taxon>Gemmatimonadaceae</taxon>
        <taxon>Roseisolibacter</taxon>
    </lineage>
</organism>
<sequence>MAGGGAVVAIIAAAHAQRVQAVTDAFRLAGATAPERARPLAALGVGHESVVDELARAGVLLRGPGGDTWYLSEAAVVARRDARRNVPRVVLAIIAILVGVAVFLVGTLMRRAQ</sequence>
<comment type="caution">
    <text evidence="2">The sequence shown here is derived from an EMBL/GenBank/DDBJ whole genome shotgun (WGS) entry which is preliminary data.</text>
</comment>
<dbReference type="AlphaFoldDB" id="A0AA37V9R4"/>
<dbReference type="RefSeq" id="WP_284349119.1">
    <property type="nucleotide sequence ID" value="NZ_BRXS01000002.1"/>
</dbReference>
<name>A0AA37V9R4_9BACT</name>
<evidence type="ECO:0000256" key="1">
    <source>
        <dbReference type="SAM" id="Phobius"/>
    </source>
</evidence>
<proteinExistence type="predicted"/>
<keyword evidence="3" id="KW-1185">Reference proteome</keyword>
<dbReference type="EMBL" id="BRXS01000002">
    <property type="protein sequence ID" value="GLC24673.1"/>
    <property type="molecule type" value="Genomic_DNA"/>
</dbReference>
<keyword evidence="1" id="KW-1133">Transmembrane helix</keyword>
<reference evidence="2" key="1">
    <citation type="submission" date="2022-08" db="EMBL/GenBank/DDBJ databases">
        <title>Draft genome sequencing of Roseisolibacter agri AW1220.</title>
        <authorList>
            <person name="Tobiishi Y."/>
            <person name="Tonouchi A."/>
        </authorList>
    </citation>
    <scope>NUCLEOTIDE SEQUENCE</scope>
    <source>
        <strain evidence="2">AW1220</strain>
    </source>
</reference>
<keyword evidence="1" id="KW-0472">Membrane</keyword>
<dbReference type="Proteomes" id="UP001161325">
    <property type="component" value="Unassembled WGS sequence"/>
</dbReference>
<protein>
    <submittedName>
        <fullName evidence="2">Uncharacterized protein</fullName>
    </submittedName>
</protein>
<evidence type="ECO:0000313" key="3">
    <source>
        <dbReference type="Proteomes" id="UP001161325"/>
    </source>
</evidence>
<keyword evidence="1" id="KW-0812">Transmembrane</keyword>
<accession>A0AA37V9R4</accession>
<gene>
    <name evidence="2" type="ORF">rosag_11860</name>
</gene>